<gene>
    <name evidence="2" type="ORF">VKT23_000491</name>
</gene>
<accession>A0ABR1K4H0</accession>
<comment type="caution">
    <text evidence="2">The sequence shown here is derived from an EMBL/GenBank/DDBJ whole genome shotgun (WGS) entry which is preliminary data.</text>
</comment>
<name>A0ABR1K4H0_9AGAR</name>
<keyword evidence="3" id="KW-1185">Reference proteome</keyword>
<sequence length="262" mass="29036">MSKNVDAIFPAHLYPPSGLSPLRLTIIKVMMMLGTENSDLVHAGWGSSVRDSYTTMWSSPSAELDAYSPYPQEMIPDDLPTPSTSQLDASFEPAAIDIDFDYSCLDGLDEKLLHYPFEAFAELCWTDAVEGYELSKDDRSATPTPSSHPTIQQSPRYSDLSVGSTAYYDSDEEDDFQWRRKRLTSGTITPRAVKTQCPVIPPFEFNGDRTSFILFEPYFATAEIDVPVGPPPSYPGAKLSKHSLPSRIVSICSTFPGRLIKA</sequence>
<evidence type="ECO:0000313" key="2">
    <source>
        <dbReference type="EMBL" id="KAK7472374.1"/>
    </source>
</evidence>
<protein>
    <submittedName>
        <fullName evidence="2">Uncharacterized protein</fullName>
    </submittedName>
</protein>
<evidence type="ECO:0000313" key="3">
    <source>
        <dbReference type="Proteomes" id="UP001498398"/>
    </source>
</evidence>
<reference evidence="2 3" key="1">
    <citation type="submission" date="2024-01" db="EMBL/GenBank/DDBJ databases">
        <title>A draft genome for the cacao thread blight pathogen Marasmiellus scandens.</title>
        <authorList>
            <person name="Baruah I.K."/>
            <person name="Leung J."/>
            <person name="Bukari Y."/>
            <person name="Amoako-Attah I."/>
            <person name="Meinhardt L.W."/>
            <person name="Bailey B.A."/>
            <person name="Cohen S.P."/>
        </authorList>
    </citation>
    <scope>NUCLEOTIDE SEQUENCE [LARGE SCALE GENOMIC DNA]</scope>
    <source>
        <strain evidence="2 3">GH-19</strain>
    </source>
</reference>
<evidence type="ECO:0000256" key="1">
    <source>
        <dbReference type="SAM" id="MobiDB-lite"/>
    </source>
</evidence>
<feature type="region of interest" description="Disordered" evidence="1">
    <location>
        <begin position="136"/>
        <end position="162"/>
    </location>
</feature>
<dbReference type="Proteomes" id="UP001498398">
    <property type="component" value="Unassembled WGS sequence"/>
</dbReference>
<feature type="compositionally biased region" description="Polar residues" evidence="1">
    <location>
        <begin position="141"/>
        <end position="162"/>
    </location>
</feature>
<dbReference type="EMBL" id="JBANRG010000001">
    <property type="protein sequence ID" value="KAK7472374.1"/>
    <property type="molecule type" value="Genomic_DNA"/>
</dbReference>
<proteinExistence type="predicted"/>
<organism evidence="2 3">
    <name type="scientific">Marasmiellus scandens</name>
    <dbReference type="NCBI Taxonomy" id="2682957"/>
    <lineage>
        <taxon>Eukaryota</taxon>
        <taxon>Fungi</taxon>
        <taxon>Dikarya</taxon>
        <taxon>Basidiomycota</taxon>
        <taxon>Agaricomycotina</taxon>
        <taxon>Agaricomycetes</taxon>
        <taxon>Agaricomycetidae</taxon>
        <taxon>Agaricales</taxon>
        <taxon>Marasmiineae</taxon>
        <taxon>Omphalotaceae</taxon>
        <taxon>Marasmiellus</taxon>
    </lineage>
</organism>